<evidence type="ECO:0000313" key="2">
    <source>
        <dbReference type="Proteomes" id="UP000249661"/>
    </source>
</evidence>
<evidence type="ECO:0000313" key="1">
    <source>
        <dbReference type="EMBL" id="RAH72914.1"/>
    </source>
</evidence>
<proteinExistence type="predicted"/>
<reference evidence="1" key="1">
    <citation type="submission" date="2018-02" db="EMBL/GenBank/DDBJ databases">
        <title>The genomes of Aspergillus section Nigri reveals drivers in fungal speciation.</title>
        <authorList>
            <consortium name="DOE Joint Genome Institute"/>
            <person name="Vesth T.C."/>
            <person name="Nybo J."/>
            <person name="Theobald S."/>
            <person name="Brandl J."/>
            <person name="Frisvad J.C."/>
            <person name="Nielsen K.F."/>
            <person name="Lyhne E.K."/>
            <person name="Kogle M.E."/>
            <person name="Kuo A."/>
            <person name="Riley R."/>
            <person name="Clum A."/>
            <person name="Nolan M."/>
            <person name="Lipzen A."/>
            <person name="Salamov A."/>
            <person name="Henrissat B."/>
            <person name="Wiebenga A."/>
            <person name="De vries R.P."/>
            <person name="Grigoriev I.V."/>
            <person name="Mortensen U.H."/>
            <person name="Andersen M.R."/>
            <person name="Baker S.E."/>
        </authorList>
    </citation>
    <scope>NUCLEOTIDE SEQUENCE</scope>
    <source>
        <strain evidence="1">CBS 121060</strain>
    </source>
</reference>
<protein>
    <submittedName>
        <fullName evidence="1">Amino acid transporter</fullName>
    </submittedName>
</protein>
<dbReference type="Proteomes" id="UP000249661">
    <property type="component" value="Unassembled WGS sequence"/>
</dbReference>
<keyword evidence="2" id="KW-1185">Reference proteome</keyword>
<gene>
    <name evidence="1" type="ORF">BO66DRAFT_399131</name>
</gene>
<organism evidence="1 2">
    <name type="scientific">Aspergillus aculeatinus CBS 121060</name>
    <dbReference type="NCBI Taxonomy" id="1448322"/>
    <lineage>
        <taxon>Eukaryota</taxon>
        <taxon>Fungi</taxon>
        <taxon>Dikarya</taxon>
        <taxon>Ascomycota</taxon>
        <taxon>Pezizomycotina</taxon>
        <taxon>Eurotiomycetes</taxon>
        <taxon>Eurotiomycetidae</taxon>
        <taxon>Eurotiales</taxon>
        <taxon>Aspergillaceae</taxon>
        <taxon>Aspergillus</taxon>
        <taxon>Aspergillus subgen. Circumdati</taxon>
    </lineage>
</organism>
<name>A0ACD1HH14_9EURO</name>
<sequence>MATPAHQDQSQLVVDPNTLPVEAEPVRSQTESHEDAKLLKSMGYKPVLHRTYTLVENFSTTFAALYFVGGVRVTFSTGIAAGGNLAYWTSYLVTMVFTYITAAVIAEVCSASPSAGSIYLWAAEAGGPRFGRLLGFVVAWWSTTAWTTFCASNTQAAVNYMLSGADQTRQELTVFNVDFPKDTSSVKFRAVQWICTEILLALAALLNYLPPRAYKWVFYCSSLIVLLDFFLNLIWLPIGAANTWGFRTAEEAFMSTYNGTGAPAGWNWCLSYLATAGILIGFDASGHVAEETKHASVTAARGIFWSTVVSGIGGLATIILFLFCAPDPDTLFSFGSPQPFVPLYAVVLGKGGHIFMNIICIVALWLVRVPSPSSPENPSLPTKPNPTLLTKTFVGKQNTAIAILAASRLVFAVARDGVLPFSHWVSRVKNGQPRNAVIVVWGVAALISCTLLPSDVAFTSLVSAAGVPSAAAYGLICLGRLLCTPDRFPKPEWSLGRLSKPFQFIGVFWNAWVVAILFSPYEFPVTGANLNYAPIIMAGVTIFALISYWVTPESAWLPIDRISHFIDSKGAVQSSVEEVGVSSASHGGGGARAGEGGGPSSETTE</sequence>
<accession>A0ACD1HH14</accession>
<dbReference type="EMBL" id="KZ824941">
    <property type="protein sequence ID" value="RAH72914.1"/>
    <property type="molecule type" value="Genomic_DNA"/>
</dbReference>